<keyword evidence="3 10" id="KW-0808">Transferase</keyword>
<feature type="domain" description="Radical SAM core" evidence="13">
    <location>
        <begin position="172"/>
        <end position="402"/>
    </location>
</feature>
<evidence type="ECO:0000259" key="13">
    <source>
        <dbReference type="PROSITE" id="PS51918"/>
    </source>
</evidence>
<dbReference type="EMBL" id="BAABBW010000006">
    <property type="protein sequence ID" value="GAA4181233.1"/>
    <property type="molecule type" value="Genomic_DNA"/>
</dbReference>
<feature type="domain" description="TRAM" evidence="11">
    <location>
        <begin position="405"/>
        <end position="475"/>
    </location>
</feature>
<dbReference type="PROSITE" id="PS51449">
    <property type="entry name" value="MTTASE_N"/>
    <property type="match status" value="1"/>
</dbReference>
<protein>
    <recommendedName>
        <fullName evidence="9 10">tRNA-2-methylthio-N(6)-dimethylallyladenosine synthase</fullName>
        <ecNumber evidence="9 10">2.8.4.3</ecNumber>
    </recommendedName>
    <alternativeName>
        <fullName evidence="10">(Dimethylallyl)adenosine tRNA methylthiotransferase MiaB</fullName>
    </alternativeName>
    <alternativeName>
        <fullName evidence="10">tRNA-i(6)A37 methylthiotransferase</fullName>
    </alternativeName>
</protein>
<dbReference type="InterPro" id="IPR007197">
    <property type="entry name" value="rSAM"/>
</dbReference>
<dbReference type="Gene3D" id="3.40.50.12160">
    <property type="entry name" value="Methylthiotransferase, N-terminal domain"/>
    <property type="match status" value="1"/>
</dbReference>
<dbReference type="PROSITE" id="PS01278">
    <property type="entry name" value="MTTASE_RADICAL"/>
    <property type="match status" value="1"/>
</dbReference>
<evidence type="ECO:0000313" key="14">
    <source>
        <dbReference type="EMBL" id="GAA4181233.1"/>
    </source>
</evidence>
<comment type="similarity">
    <text evidence="10">Belongs to the methylthiotransferase family. MiaB subfamily.</text>
</comment>
<dbReference type="Pfam" id="PF00919">
    <property type="entry name" value="UPF0004"/>
    <property type="match status" value="1"/>
</dbReference>
<keyword evidence="10" id="KW-0963">Cytoplasm</keyword>
<accession>A0ABP8ABM2</accession>
<dbReference type="InterPro" id="IPR005839">
    <property type="entry name" value="Methylthiotransferase"/>
</dbReference>
<dbReference type="InterPro" id="IPR058240">
    <property type="entry name" value="rSAM_sf"/>
</dbReference>
<dbReference type="NCBIfam" id="TIGR00089">
    <property type="entry name" value="MiaB/RimO family radical SAM methylthiotransferase"/>
    <property type="match status" value="1"/>
</dbReference>
<evidence type="ECO:0000256" key="6">
    <source>
        <dbReference type="ARBA" id="ARBA00022723"/>
    </source>
</evidence>
<dbReference type="PANTHER" id="PTHR43020:SF2">
    <property type="entry name" value="MITOCHONDRIAL TRNA METHYLTHIOTRANSFERASE CDK5RAP1"/>
    <property type="match status" value="1"/>
</dbReference>
<comment type="function">
    <text evidence="1 10">Catalyzes the methylthiolation of N6-(dimethylallyl)adenosine (i(6)A), leading to the formation of 2-methylthio-N6-(dimethylallyl)adenosine (ms(2)i(6)A) at position 37 in tRNAs that read codons beginning with uridine.</text>
</comment>
<comment type="caution">
    <text evidence="14">The sequence shown here is derived from an EMBL/GenBank/DDBJ whole genome shotgun (WGS) entry which is preliminary data.</text>
</comment>
<keyword evidence="4 10" id="KW-0949">S-adenosyl-L-methionine</keyword>
<keyword evidence="8 10" id="KW-0411">Iron-sulfur</keyword>
<evidence type="ECO:0000313" key="15">
    <source>
        <dbReference type="Proteomes" id="UP001501079"/>
    </source>
</evidence>
<dbReference type="PANTHER" id="PTHR43020">
    <property type="entry name" value="CDK5 REGULATORY SUBUNIT-ASSOCIATED PROTEIN 1"/>
    <property type="match status" value="1"/>
</dbReference>
<comment type="catalytic activity">
    <reaction evidence="10">
        <text>N(6)-dimethylallyladenosine(37) in tRNA + (sulfur carrier)-SH + AH2 + 2 S-adenosyl-L-methionine = 2-methylsulfanyl-N(6)-dimethylallyladenosine(37) in tRNA + (sulfur carrier)-H + 5'-deoxyadenosine + L-methionine + A + S-adenosyl-L-homocysteine + 2 H(+)</text>
        <dbReference type="Rhea" id="RHEA:37067"/>
        <dbReference type="Rhea" id="RHEA-COMP:10375"/>
        <dbReference type="Rhea" id="RHEA-COMP:10376"/>
        <dbReference type="Rhea" id="RHEA-COMP:14737"/>
        <dbReference type="Rhea" id="RHEA-COMP:14739"/>
        <dbReference type="ChEBI" id="CHEBI:13193"/>
        <dbReference type="ChEBI" id="CHEBI:15378"/>
        <dbReference type="ChEBI" id="CHEBI:17319"/>
        <dbReference type="ChEBI" id="CHEBI:17499"/>
        <dbReference type="ChEBI" id="CHEBI:29917"/>
        <dbReference type="ChEBI" id="CHEBI:57844"/>
        <dbReference type="ChEBI" id="CHEBI:57856"/>
        <dbReference type="ChEBI" id="CHEBI:59789"/>
        <dbReference type="ChEBI" id="CHEBI:64428"/>
        <dbReference type="ChEBI" id="CHEBI:74415"/>
        <dbReference type="ChEBI" id="CHEBI:74417"/>
        <dbReference type="EC" id="2.8.4.3"/>
    </reaction>
</comment>
<sequence>MSTVIPSREVIRPSEAPTLIAPSDAAVDESGRHRTYEVRTYGCQMNVHDSERLAGSLEAAGYLPANGEEADIVVINTCAVRENADNKLYGNLGHLASVKRRHAGMQIAVGGCLAQKDKSVILEKAPWVDVVFGTHNMGSLPGLLERARHNDEAEIEILEALETFPSTLPTKRDSSYSGWVSISVGCNNTCTFCIVPSLRGKERDRRPGEILAEVQSLVDQGAIEVTLLGQNVNSYGVEFGDRQAFGKLLRAAGKIEGLERVRFTSPHPAAFTDDVIDAMAETPNVMPQLHMPLQSGSDRILRAMRRSYRSEKFLGILDRVRAKMPNAAISTDIIVGFPGETEEDFQETLRVVEQARFASAFTFQYSIRPGTPAATMADQVPKAVVQDRYDRLIALQERISLEENEKQLGRTVEVLVSTGEGKKDGETHRMSGRAEDSRLVHFEVPAGSPMPRPGDVVTVVVTHAAPFHLLADSVDGAPLAIRRTRAGDAWDREQAEACGIPSGHDHGGSAGAAGSVSLGMPTLRPLGENAISVATAPIYDPNDELR</sequence>
<evidence type="ECO:0000256" key="3">
    <source>
        <dbReference type="ARBA" id="ARBA00022679"/>
    </source>
</evidence>
<evidence type="ECO:0000259" key="12">
    <source>
        <dbReference type="PROSITE" id="PS51449"/>
    </source>
</evidence>
<evidence type="ECO:0000256" key="10">
    <source>
        <dbReference type="HAMAP-Rule" id="MF_01864"/>
    </source>
</evidence>
<dbReference type="Pfam" id="PF04055">
    <property type="entry name" value="Radical_SAM"/>
    <property type="match status" value="1"/>
</dbReference>
<organism evidence="14 15">
    <name type="scientific">Gryllotalpicola koreensis</name>
    <dbReference type="NCBI Taxonomy" id="993086"/>
    <lineage>
        <taxon>Bacteria</taxon>
        <taxon>Bacillati</taxon>
        <taxon>Actinomycetota</taxon>
        <taxon>Actinomycetes</taxon>
        <taxon>Micrococcales</taxon>
        <taxon>Microbacteriaceae</taxon>
        <taxon>Gryllotalpicola</taxon>
    </lineage>
</organism>
<dbReference type="PROSITE" id="PS50926">
    <property type="entry name" value="TRAM"/>
    <property type="match status" value="1"/>
</dbReference>
<reference evidence="15" key="1">
    <citation type="journal article" date="2019" name="Int. J. Syst. Evol. Microbiol.">
        <title>The Global Catalogue of Microorganisms (GCM) 10K type strain sequencing project: providing services to taxonomists for standard genome sequencing and annotation.</title>
        <authorList>
            <consortium name="The Broad Institute Genomics Platform"/>
            <consortium name="The Broad Institute Genome Sequencing Center for Infectious Disease"/>
            <person name="Wu L."/>
            <person name="Ma J."/>
        </authorList>
    </citation>
    <scope>NUCLEOTIDE SEQUENCE [LARGE SCALE GENOMIC DNA]</scope>
    <source>
        <strain evidence="15">JCM 17591</strain>
    </source>
</reference>
<dbReference type="InterPro" id="IPR013848">
    <property type="entry name" value="Methylthiotransferase_N"/>
</dbReference>
<evidence type="ECO:0000259" key="11">
    <source>
        <dbReference type="PROSITE" id="PS50926"/>
    </source>
</evidence>
<dbReference type="InterPro" id="IPR038135">
    <property type="entry name" value="Methylthiotransferase_N_sf"/>
</dbReference>
<dbReference type="SFLD" id="SFLDF00273">
    <property type="entry name" value="(dimethylallyl)adenosine_tRNA"/>
    <property type="match status" value="1"/>
</dbReference>
<feature type="domain" description="MTTase N-terminal" evidence="12">
    <location>
        <begin position="34"/>
        <end position="149"/>
    </location>
</feature>
<feature type="binding site" evidence="10">
    <location>
        <position position="78"/>
    </location>
    <ligand>
        <name>[4Fe-4S] cluster</name>
        <dbReference type="ChEBI" id="CHEBI:49883"/>
        <label>1</label>
    </ligand>
</feature>
<dbReference type="SFLD" id="SFLDG01082">
    <property type="entry name" value="B12-binding_domain_containing"/>
    <property type="match status" value="1"/>
</dbReference>
<evidence type="ECO:0000256" key="2">
    <source>
        <dbReference type="ARBA" id="ARBA00022485"/>
    </source>
</evidence>
<dbReference type="InterPro" id="IPR006638">
    <property type="entry name" value="Elp3/MiaA/NifB-like_rSAM"/>
</dbReference>
<evidence type="ECO:0000256" key="8">
    <source>
        <dbReference type="ARBA" id="ARBA00023014"/>
    </source>
</evidence>
<dbReference type="EC" id="2.8.4.3" evidence="9 10"/>
<feature type="binding site" evidence="10">
    <location>
        <position position="112"/>
    </location>
    <ligand>
        <name>[4Fe-4S] cluster</name>
        <dbReference type="ChEBI" id="CHEBI:49883"/>
        <label>1</label>
    </ligand>
</feature>
<keyword evidence="7 10" id="KW-0408">Iron</keyword>
<dbReference type="InterPro" id="IPR002792">
    <property type="entry name" value="TRAM_dom"/>
</dbReference>
<feature type="binding site" evidence="10">
    <location>
        <position position="193"/>
    </location>
    <ligand>
        <name>[4Fe-4S] cluster</name>
        <dbReference type="ChEBI" id="CHEBI:49883"/>
        <label>2</label>
        <note>4Fe-4S-S-AdoMet</note>
    </ligand>
</feature>
<dbReference type="Gene3D" id="3.80.30.20">
    <property type="entry name" value="tm_1862 like domain"/>
    <property type="match status" value="1"/>
</dbReference>
<dbReference type="SFLD" id="SFLDS00029">
    <property type="entry name" value="Radical_SAM"/>
    <property type="match status" value="1"/>
</dbReference>
<dbReference type="SFLD" id="SFLDG01061">
    <property type="entry name" value="methylthiotransferase"/>
    <property type="match status" value="1"/>
</dbReference>
<dbReference type="NCBIfam" id="TIGR01574">
    <property type="entry name" value="miaB-methiolase"/>
    <property type="match status" value="1"/>
</dbReference>
<dbReference type="CDD" id="cd01335">
    <property type="entry name" value="Radical_SAM"/>
    <property type="match status" value="1"/>
</dbReference>
<feature type="binding site" evidence="10">
    <location>
        <position position="186"/>
    </location>
    <ligand>
        <name>[4Fe-4S] cluster</name>
        <dbReference type="ChEBI" id="CHEBI:49883"/>
        <label>2</label>
        <note>4Fe-4S-S-AdoMet</note>
    </ligand>
</feature>
<comment type="subcellular location">
    <subcellularLocation>
        <location evidence="10">Cytoplasm</location>
    </subcellularLocation>
</comment>
<dbReference type="PROSITE" id="PS51918">
    <property type="entry name" value="RADICAL_SAM"/>
    <property type="match status" value="1"/>
</dbReference>
<dbReference type="Proteomes" id="UP001501079">
    <property type="component" value="Unassembled WGS sequence"/>
</dbReference>
<comment type="subunit">
    <text evidence="10">Monomer.</text>
</comment>
<dbReference type="RefSeq" id="WP_344757119.1">
    <property type="nucleotide sequence ID" value="NZ_BAABBW010000006.1"/>
</dbReference>
<keyword evidence="6 10" id="KW-0479">Metal-binding</keyword>
<evidence type="ECO:0000256" key="5">
    <source>
        <dbReference type="ARBA" id="ARBA00022694"/>
    </source>
</evidence>
<dbReference type="InterPro" id="IPR006463">
    <property type="entry name" value="MiaB_methiolase"/>
</dbReference>
<dbReference type="InterPro" id="IPR020612">
    <property type="entry name" value="Methylthiotransferase_CS"/>
</dbReference>
<feature type="binding site" evidence="10">
    <location>
        <position position="190"/>
    </location>
    <ligand>
        <name>[4Fe-4S] cluster</name>
        <dbReference type="ChEBI" id="CHEBI:49883"/>
        <label>2</label>
        <note>4Fe-4S-S-AdoMet</note>
    </ligand>
</feature>
<dbReference type="SMART" id="SM00729">
    <property type="entry name" value="Elp3"/>
    <property type="match status" value="1"/>
</dbReference>
<dbReference type="HAMAP" id="MF_01864">
    <property type="entry name" value="tRNA_metthiotr_MiaB"/>
    <property type="match status" value="1"/>
</dbReference>
<keyword evidence="15" id="KW-1185">Reference proteome</keyword>
<evidence type="ECO:0000256" key="4">
    <source>
        <dbReference type="ARBA" id="ARBA00022691"/>
    </source>
</evidence>
<name>A0ABP8ABM2_9MICO</name>
<dbReference type="InterPro" id="IPR023404">
    <property type="entry name" value="rSAM_horseshoe"/>
</dbReference>
<feature type="binding site" evidence="10">
    <location>
        <position position="43"/>
    </location>
    <ligand>
        <name>[4Fe-4S] cluster</name>
        <dbReference type="ChEBI" id="CHEBI:49883"/>
        <label>1</label>
    </ligand>
</feature>
<gene>
    <name evidence="10 14" type="primary">miaB</name>
    <name evidence="14" type="ORF">GCM10022287_36240</name>
</gene>
<keyword evidence="5 10" id="KW-0819">tRNA processing</keyword>
<evidence type="ECO:0000256" key="1">
    <source>
        <dbReference type="ARBA" id="ARBA00003234"/>
    </source>
</evidence>
<evidence type="ECO:0000256" key="9">
    <source>
        <dbReference type="ARBA" id="ARBA00033765"/>
    </source>
</evidence>
<comment type="cofactor">
    <cofactor evidence="10">
        <name>[4Fe-4S] cluster</name>
        <dbReference type="ChEBI" id="CHEBI:49883"/>
    </cofactor>
    <text evidence="10">Binds 2 [4Fe-4S] clusters. One cluster is coordinated with 3 cysteines and an exchangeable S-adenosyl-L-methionine.</text>
</comment>
<dbReference type="SUPFAM" id="SSF102114">
    <property type="entry name" value="Radical SAM enzymes"/>
    <property type="match status" value="1"/>
</dbReference>
<evidence type="ECO:0000256" key="7">
    <source>
        <dbReference type="ARBA" id="ARBA00023004"/>
    </source>
</evidence>
<proteinExistence type="inferred from homology"/>
<keyword evidence="2 10" id="KW-0004">4Fe-4S</keyword>